<dbReference type="AlphaFoldDB" id="A0A3Q3KRA2"/>
<dbReference type="Proteomes" id="UP000261600">
    <property type="component" value="Unplaced"/>
</dbReference>
<keyword evidence="4" id="KW-1185">Reference proteome</keyword>
<dbReference type="InterPro" id="IPR016186">
    <property type="entry name" value="C-type_lectin-like/link_sf"/>
</dbReference>
<dbReference type="SUPFAM" id="SSF56436">
    <property type="entry name" value="C-type lectin-like"/>
    <property type="match status" value="1"/>
</dbReference>
<reference evidence="3" key="1">
    <citation type="submission" date="2025-08" db="UniProtKB">
        <authorList>
            <consortium name="Ensembl"/>
        </authorList>
    </citation>
    <scope>IDENTIFICATION</scope>
</reference>
<dbReference type="PROSITE" id="PS50041">
    <property type="entry name" value="C_TYPE_LECTIN_2"/>
    <property type="match status" value="1"/>
</dbReference>
<evidence type="ECO:0000259" key="2">
    <source>
        <dbReference type="PROSITE" id="PS50041"/>
    </source>
</evidence>
<protein>
    <recommendedName>
        <fullName evidence="2">C-type lectin domain-containing protein</fullName>
    </recommendedName>
</protein>
<feature type="signal peptide" evidence="1">
    <location>
        <begin position="1"/>
        <end position="32"/>
    </location>
</feature>
<feature type="domain" description="C-type lectin" evidence="2">
    <location>
        <begin position="98"/>
        <end position="174"/>
    </location>
</feature>
<dbReference type="Pfam" id="PF00059">
    <property type="entry name" value="Lectin_C"/>
    <property type="match status" value="1"/>
</dbReference>
<reference evidence="3" key="2">
    <citation type="submission" date="2025-09" db="UniProtKB">
        <authorList>
            <consortium name="Ensembl"/>
        </authorList>
    </citation>
    <scope>IDENTIFICATION</scope>
</reference>
<proteinExistence type="predicted"/>
<accession>A0A3Q3KRA2</accession>
<dbReference type="InterPro" id="IPR050111">
    <property type="entry name" value="C-type_lectin/snaclec_domain"/>
</dbReference>
<evidence type="ECO:0000256" key="1">
    <source>
        <dbReference type="SAM" id="SignalP"/>
    </source>
</evidence>
<dbReference type="Gene3D" id="3.10.100.10">
    <property type="entry name" value="Mannose-Binding Protein A, subunit A"/>
    <property type="match status" value="2"/>
</dbReference>
<organism evidence="3 4">
    <name type="scientific">Monopterus albus</name>
    <name type="common">Swamp eel</name>
    <dbReference type="NCBI Taxonomy" id="43700"/>
    <lineage>
        <taxon>Eukaryota</taxon>
        <taxon>Metazoa</taxon>
        <taxon>Chordata</taxon>
        <taxon>Craniata</taxon>
        <taxon>Vertebrata</taxon>
        <taxon>Euteleostomi</taxon>
        <taxon>Actinopterygii</taxon>
        <taxon>Neopterygii</taxon>
        <taxon>Teleostei</taxon>
        <taxon>Neoteleostei</taxon>
        <taxon>Acanthomorphata</taxon>
        <taxon>Anabantaria</taxon>
        <taxon>Synbranchiformes</taxon>
        <taxon>Synbranchidae</taxon>
        <taxon>Monopterus</taxon>
    </lineage>
</organism>
<evidence type="ECO:0000313" key="4">
    <source>
        <dbReference type="Proteomes" id="UP000261600"/>
    </source>
</evidence>
<dbReference type="InterPro" id="IPR016187">
    <property type="entry name" value="CTDL_fold"/>
</dbReference>
<sequence>MNLIKTKGTLGVRGYTILYVLLSLLISETSQADSPETELSLLKLRLSTLRNQYRLLCKQYSDLARSCSAPVSNCSECPAGWLQVDDQCFSISTNKTDWFNSSQQCEEMGGHLKEGDWRWVDNSSLTTPFWNTYKSEPDNNQAGGQEGEDCAVVDINAHEWYDVPCDFLYRRICQKKAIPLG</sequence>
<dbReference type="Ensembl" id="ENSMALT00000033296.1">
    <property type="protein sequence ID" value="ENSMALP00000032736.1"/>
    <property type="gene ID" value="ENSMALG00000022517.1"/>
</dbReference>
<dbReference type="SMART" id="SM00034">
    <property type="entry name" value="CLECT"/>
    <property type="match status" value="1"/>
</dbReference>
<feature type="chain" id="PRO_5018758641" description="C-type lectin domain-containing protein" evidence="1">
    <location>
        <begin position="33"/>
        <end position="181"/>
    </location>
</feature>
<evidence type="ECO:0000313" key="3">
    <source>
        <dbReference type="Ensembl" id="ENSMALP00000032736.1"/>
    </source>
</evidence>
<dbReference type="InterPro" id="IPR001304">
    <property type="entry name" value="C-type_lectin-like"/>
</dbReference>
<keyword evidence="1" id="KW-0732">Signal</keyword>
<name>A0A3Q3KRA2_MONAL</name>
<dbReference type="PANTHER" id="PTHR22803">
    <property type="entry name" value="MANNOSE, PHOSPHOLIPASE, LECTIN RECEPTOR RELATED"/>
    <property type="match status" value="1"/>
</dbReference>